<dbReference type="Gene3D" id="3.30.2310.20">
    <property type="entry name" value="RelE-like"/>
    <property type="match status" value="1"/>
</dbReference>
<dbReference type="InterPro" id="IPR052747">
    <property type="entry name" value="TA_system_RelE_toxin"/>
</dbReference>
<reference evidence="2 3" key="1">
    <citation type="journal article" date="2016" name="Nat. Commun.">
        <title>Thousands of microbial genomes shed light on interconnected biogeochemical processes in an aquifer system.</title>
        <authorList>
            <person name="Anantharaman K."/>
            <person name="Brown C.T."/>
            <person name="Hug L.A."/>
            <person name="Sharon I."/>
            <person name="Castelle C.J."/>
            <person name="Probst A.J."/>
            <person name="Thomas B.C."/>
            <person name="Singh A."/>
            <person name="Wilkins M.J."/>
            <person name="Karaoz U."/>
            <person name="Brodie E.L."/>
            <person name="Williams K.H."/>
            <person name="Hubbard S.S."/>
            <person name="Banfield J.F."/>
        </authorList>
    </citation>
    <scope>NUCLEOTIDE SEQUENCE [LARGE SCALE GENOMIC DNA]</scope>
</reference>
<dbReference type="SUPFAM" id="SSF143011">
    <property type="entry name" value="RelE-like"/>
    <property type="match status" value="1"/>
</dbReference>
<organism evidence="2 3">
    <name type="scientific">Candidatus Gottesmanbacteria bacterium RIFCSPHIGHO2_02_FULL_39_14</name>
    <dbReference type="NCBI Taxonomy" id="1798383"/>
    <lineage>
        <taxon>Bacteria</taxon>
        <taxon>Candidatus Gottesmaniibacteriota</taxon>
    </lineage>
</organism>
<protein>
    <recommendedName>
        <fullName evidence="4">Plasmid stabilization protein</fullName>
    </recommendedName>
</protein>
<evidence type="ECO:0000313" key="3">
    <source>
        <dbReference type="Proteomes" id="UP000176253"/>
    </source>
</evidence>
<gene>
    <name evidence="2" type="ORF">A3D78_02340</name>
</gene>
<evidence type="ECO:0000256" key="1">
    <source>
        <dbReference type="ARBA" id="ARBA00022649"/>
    </source>
</evidence>
<dbReference type="Proteomes" id="UP000176253">
    <property type="component" value="Unassembled WGS sequence"/>
</dbReference>
<dbReference type="InterPro" id="IPR007712">
    <property type="entry name" value="RelE/ParE_toxin"/>
</dbReference>
<comment type="caution">
    <text evidence="2">The sequence shown here is derived from an EMBL/GenBank/DDBJ whole genome shotgun (WGS) entry which is preliminary data.</text>
</comment>
<name>A0A1F6A2D5_9BACT</name>
<keyword evidence="1" id="KW-1277">Toxin-antitoxin system</keyword>
<dbReference type="PANTHER" id="PTHR38813">
    <property type="match status" value="1"/>
</dbReference>
<dbReference type="STRING" id="1798383.A3D78_02340"/>
<dbReference type="PANTHER" id="PTHR38813:SF1">
    <property type="entry name" value="TOXIN RELE1-RELATED"/>
    <property type="match status" value="1"/>
</dbReference>
<accession>A0A1F6A2D5</accession>
<proteinExistence type="predicted"/>
<sequence>MYTALFTKQAEKSYKKIPKEYQLKIKEIILKLEENPYSSGTIKLTNYPVAEYRKRIGDYRILFDTDDEKKIIIIADIRRRTSTTYQ</sequence>
<evidence type="ECO:0008006" key="4">
    <source>
        <dbReference type="Google" id="ProtNLM"/>
    </source>
</evidence>
<dbReference type="InterPro" id="IPR035093">
    <property type="entry name" value="RelE/ParE_toxin_dom_sf"/>
</dbReference>
<dbReference type="Pfam" id="PF05016">
    <property type="entry name" value="ParE_toxin"/>
    <property type="match status" value="1"/>
</dbReference>
<evidence type="ECO:0000313" key="2">
    <source>
        <dbReference type="EMBL" id="OGG18831.1"/>
    </source>
</evidence>
<dbReference type="AlphaFoldDB" id="A0A1F6A2D5"/>
<dbReference type="EMBL" id="MFJM01000014">
    <property type="protein sequence ID" value="OGG18831.1"/>
    <property type="molecule type" value="Genomic_DNA"/>
</dbReference>